<evidence type="ECO:0000256" key="3">
    <source>
        <dbReference type="SAM" id="SignalP"/>
    </source>
</evidence>
<dbReference type="PROSITE" id="PS51462">
    <property type="entry name" value="NUDIX"/>
    <property type="match status" value="1"/>
</dbReference>
<dbReference type="PROSITE" id="PS00893">
    <property type="entry name" value="NUDIX_BOX"/>
    <property type="match status" value="1"/>
</dbReference>
<keyword evidence="2" id="KW-0378">Hydrolase</keyword>
<dbReference type="AlphaFoldDB" id="A0A3L7E0H6"/>
<dbReference type="InterPro" id="IPR000086">
    <property type="entry name" value="NUDIX_hydrolase_dom"/>
</dbReference>
<keyword evidence="6" id="KW-1185">Reference proteome</keyword>
<dbReference type="Proteomes" id="UP000265509">
    <property type="component" value="Unassembled WGS sequence"/>
</dbReference>
<dbReference type="InterPro" id="IPR020084">
    <property type="entry name" value="NUDIX_hydrolase_CS"/>
</dbReference>
<dbReference type="Pfam" id="PF00293">
    <property type="entry name" value="NUDIX"/>
    <property type="match status" value="1"/>
</dbReference>
<evidence type="ECO:0000256" key="2">
    <source>
        <dbReference type="ARBA" id="ARBA00022801"/>
    </source>
</evidence>
<evidence type="ECO:0000313" key="6">
    <source>
        <dbReference type="Proteomes" id="UP000265509"/>
    </source>
</evidence>
<keyword evidence="3" id="KW-0732">Signal</keyword>
<comment type="caution">
    <text evidence="5">The sequence shown here is derived from an EMBL/GenBank/DDBJ whole genome shotgun (WGS) entry which is preliminary data.</text>
</comment>
<feature type="chain" id="PRO_5018127401" evidence="3">
    <location>
        <begin position="30"/>
        <end position="176"/>
    </location>
</feature>
<proteinExistence type="predicted"/>
<feature type="signal peptide" evidence="3">
    <location>
        <begin position="1"/>
        <end position="29"/>
    </location>
</feature>
<comment type="cofactor">
    <cofactor evidence="1">
        <name>Mg(2+)</name>
        <dbReference type="ChEBI" id="CHEBI:18420"/>
    </cofactor>
</comment>
<sequence length="176" mass="18769">MNWAMSGSPLNTSWCRALASGLMAGMVSACSTAVEPVCPYQGEPDFALSAGCLTVVHGRMLVVDSRAGGLTPPGGKSRQGESAQCTAHRETLEETGLDLIPRRLLAVFDTGFHLYSCEIHANSGTIDPAVLEVRRAFWLEIAKMDEVQWRYPGQGEIIEALLTEGPDAVAGHPAAD</sequence>
<dbReference type="InterPro" id="IPR015797">
    <property type="entry name" value="NUDIX_hydrolase-like_dom_sf"/>
</dbReference>
<protein>
    <submittedName>
        <fullName evidence="5">NUDIX domain-containing protein</fullName>
    </submittedName>
</protein>
<dbReference type="SUPFAM" id="SSF55811">
    <property type="entry name" value="Nudix"/>
    <property type="match status" value="1"/>
</dbReference>
<reference evidence="5 6" key="1">
    <citation type="submission" date="2018-07" db="EMBL/GenBank/DDBJ databases">
        <title>Halioglobus sp. genome submission.</title>
        <authorList>
            <person name="Ye M.-Q."/>
            <person name="Du Z.-J."/>
        </authorList>
    </citation>
    <scope>NUCLEOTIDE SEQUENCE [LARGE SCALE GENOMIC DNA]</scope>
    <source>
        <strain evidence="5 6">U0301</strain>
    </source>
</reference>
<gene>
    <name evidence="5" type="ORF">DWB85_09905</name>
</gene>
<feature type="domain" description="Nudix hydrolase" evidence="4">
    <location>
        <begin position="45"/>
        <end position="162"/>
    </location>
</feature>
<name>A0A3L7E0H6_9GAMM</name>
<evidence type="ECO:0000256" key="1">
    <source>
        <dbReference type="ARBA" id="ARBA00001946"/>
    </source>
</evidence>
<organism evidence="5 6">
    <name type="scientific">Seongchinamella sediminis</name>
    <dbReference type="NCBI Taxonomy" id="2283635"/>
    <lineage>
        <taxon>Bacteria</taxon>
        <taxon>Pseudomonadati</taxon>
        <taxon>Pseudomonadota</taxon>
        <taxon>Gammaproteobacteria</taxon>
        <taxon>Cellvibrionales</taxon>
        <taxon>Halieaceae</taxon>
        <taxon>Seongchinamella</taxon>
    </lineage>
</organism>
<dbReference type="OrthoDB" id="6322268at2"/>
<dbReference type="GO" id="GO:0016787">
    <property type="term" value="F:hydrolase activity"/>
    <property type="evidence" value="ECO:0007669"/>
    <property type="project" value="UniProtKB-KW"/>
</dbReference>
<evidence type="ECO:0000259" key="4">
    <source>
        <dbReference type="PROSITE" id="PS51462"/>
    </source>
</evidence>
<dbReference type="EMBL" id="QRAN01000009">
    <property type="protein sequence ID" value="RLQ21893.1"/>
    <property type="molecule type" value="Genomic_DNA"/>
</dbReference>
<accession>A0A3L7E0H6</accession>
<dbReference type="Gene3D" id="3.90.79.10">
    <property type="entry name" value="Nucleoside Triphosphate Pyrophosphohydrolase"/>
    <property type="match status" value="1"/>
</dbReference>
<evidence type="ECO:0000313" key="5">
    <source>
        <dbReference type="EMBL" id="RLQ21893.1"/>
    </source>
</evidence>